<comment type="subcellular location">
    <subcellularLocation>
        <location evidence="1">Cell membrane</location>
        <topology evidence="1">Multi-pass membrane protein</topology>
    </subcellularLocation>
</comment>
<feature type="transmembrane region" description="Helical" evidence="6">
    <location>
        <begin position="314"/>
        <end position="335"/>
    </location>
</feature>
<dbReference type="InterPro" id="IPR025857">
    <property type="entry name" value="MacB_PCD"/>
</dbReference>
<name>A0A4V5ZPY4_9GAMM</name>
<dbReference type="InterPro" id="IPR003838">
    <property type="entry name" value="ABC3_permease_C"/>
</dbReference>
<feature type="transmembrane region" description="Helical" evidence="6">
    <location>
        <begin position="355"/>
        <end position="383"/>
    </location>
</feature>
<evidence type="ECO:0000256" key="3">
    <source>
        <dbReference type="ARBA" id="ARBA00022692"/>
    </source>
</evidence>
<feature type="transmembrane region" description="Helical" evidence="6">
    <location>
        <begin position="403"/>
        <end position="423"/>
    </location>
</feature>
<evidence type="ECO:0000313" key="10">
    <source>
        <dbReference type="Proteomes" id="UP000308707"/>
    </source>
</evidence>
<keyword evidence="5 6" id="KW-0472">Membrane</keyword>
<sequence length="437" mass="48548">MFGYYFNLALRSFKRNKVLTALMVLAIALGIGASMTTLTVFYILSGDPIPAKSAKLFYPQIDPEGKQGYVAGEEPQDQMTRFDAEKMLREKKGDRQAVMTGGNLAIEPDKHGLTPFTITSRYASADFFPMFEVPFKYGRAWTAQDDEARARVAVISKQLNEKLFGGADSVGKSLRMNQVEFRIIGVLDSWRPTPRFYDMTSDRYGELEQAFVPFSTSRALKLGSSGNMNCWGDTKNEDGEGSQGLNAPCAWLQYWVELDSAEKVSAYKQYLINYSDEQRASGRFERPTNTRLRNVMEWLDYRKVVPADVRLQTWLAFGFLAVCLLNTVGLLLAKFLRRSGEIGVRRALGASRREIFVQCLIEAGTVGLAGGILGLGLALLGLWAVRQQPASYAELAHLNPTMLLATFALAILASLLAGLLPAWRAMQVTPAIQLKSQ</sequence>
<dbReference type="Pfam" id="PF12704">
    <property type="entry name" value="MacB_PCD"/>
    <property type="match status" value="1"/>
</dbReference>
<proteinExistence type="predicted"/>
<evidence type="ECO:0000256" key="5">
    <source>
        <dbReference type="ARBA" id="ARBA00023136"/>
    </source>
</evidence>
<feature type="domain" description="ABC3 transporter permease C-terminal" evidence="7">
    <location>
        <begin position="316"/>
        <end position="429"/>
    </location>
</feature>
<keyword evidence="2" id="KW-1003">Cell membrane</keyword>
<keyword evidence="10" id="KW-1185">Reference proteome</keyword>
<dbReference type="RefSeq" id="WP_137267003.1">
    <property type="nucleotide sequence ID" value="NZ_SZUA01000002.1"/>
</dbReference>
<dbReference type="Proteomes" id="UP000308707">
    <property type="component" value="Unassembled WGS sequence"/>
</dbReference>
<dbReference type="EMBL" id="SZUA01000002">
    <property type="protein sequence ID" value="TKR30573.1"/>
    <property type="molecule type" value="Genomic_DNA"/>
</dbReference>
<organism evidence="9 10">
    <name type="scientific">Luteimonas gilva</name>
    <dbReference type="NCBI Taxonomy" id="2572684"/>
    <lineage>
        <taxon>Bacteria</taxon>
        <taxon>Pseudomonadati</taxon>
        <taxon>Pseudomonadota</taxon>
        <taxon>Gammaproteobacteria</taxon>
        <taxon>Lysobacterales</taxon>
        <taxon>Lysobacteraceae</taxon>
        <taxon>Luteimonas</taxon>
    </lineage>
</organism>
<evidence type="ECO:0000256" key="4">
    <source>
        <dbReference type="ARBA" id="ARBA00022989"/>
    </source>
</evidence>
<evidence type="ECO:0000256" key="6">
    <source>
        <dbReference type="SAM" id="Phobius"/>
    </source>
</evidence>
<dbReference type="OrthoDB" id="8735006at2"/>
<feature type="transmembrane region" description="Helical" evidence="6">
    <location>
        <begin position="21"/>
        <end position="44"/>
    </location>
</feature>
<protein>
    <submittedName>
        <fullName evidence="9">FtsX-like permease family protein</fullName>
    </submittedName>
</protein>
<keyword evidence="3 6" id="KW-0812">Transmembrane</keyword>
<reference evidence="9 10" key="1">
    <citation type="submission" date="2019-04" db="EMBL/GenBank/DDBJ databases">
        <title>Reference strain of H23.</title>
        <authorList>
            <person name="Luo X."/>
        </authorList>
    </citation>
    <scope>NUCLEOTIDE SEQUENCE [LARGE SCALE GENOMIC DNA]</scope>
    <source>
        <strain evidence="9 10">H23</strain>
    </source>
</reference>
<evidence type="ECO:0000256" key="1">
    <source>
        <dbReference type="ARBA" id="ARBA00004651"/>
    </source>
</evidence>
<evidence type="ECO:0000259" key="7">
    <source>
        <dbReference type="Pfam" id="PF02687"/>
    </source>
</evidence>
<dbReference type="AlphaFoldDB" id="A0A4V5ZPY4"/>
<evidence type="ECO:0000313" key="9">
    <source>
        <dbReference type="EMBL" id="TKR30573.1"/>
    </source>
</evidence>
<accession>A0A4V5ZPY4</accession>
<dbReference type="Pfam" id="PF02687">
    <property type="entry name" value="FtsX"/>
    <property type="match status" value="1"/>
</dbReference>
<feature type="domain" description="MacB-like periplasmic core" evidence="8">
    <location>
        <begin position="20"/>
        <end position="269"/>
    </location>
</feature>
<comment type="caution">
    <text evidence="9">The sequence shown here is derived from an EMBL/GenBank/DDBJ whole genome shotgun (WGS) entry which is preliminary data.</text>
</comment>
<evidence type="ECO:0000259" key="8">
    <source>
        <dbReference type="Pfam" id="PF12704"/>
    </source>
</evidence>
<dbReference type="GO" id="GO:0005886">
    <property type="term" value="C:plasma membrane"/>
    <property type="evidence" value="ECO:0007669"/>
    <property type="project" value="UniProtKB-SubCell"/>
</dbReference>
<evidence type="ECO:0000256" key="2">
    <source>
        <dbReference type="ARBA" id="ARBA00022475"/>
    </source>
</evidence>
<dbReference type="GO" id="GO:0022857">
    <property type="term" value="F:transmembrane transporter activity"/>
    <property type="evidence" value="ECO:0007669"/>
    <property type="project" value="TreeGrafter"/>
</dbReference>
<dbReference type="PANTHER" id="PTHR30572:SF18">
    <property type="entry name" value="ABC-TYPE MACROLIDE FAMILY EXPORT SYSTEM PERMEASE COMPONENT 2"/>
    <property type="match status" value="1"/>
</dbReference>
<dbReference type="PANTHER" id="PTHR30572">
    <property type="entry name" value="MEMBRANE COMPONENT OF TRANSPORTER-RELATED"/>
    <property type="match status" value="1"/>
</dbReference>
<gene>
    <name evidence="9" type="ORF">FCE95_10700</name>
</gene>
<dbReference type="InterPro" id="IPR050250">
    <property type="entry name" value="Macrolide_Exporter_MacB"/>
</dbReference>
<keyword evidence="4 6" id="KW-1133">Transmembrane helix</keyword>